<organism evidence="1 2">
    <name type="scientific">Lactuca sativa</name>
    <name type="common">Garden lettuce</name>
    <dbReference type="NCBI Taxonomy" id="4236"/>
    <lineage>
        <taxon>Eukaryota</taxon>
        <taxon>Viridiplantae</taxon>
        <taxon>Streptophyta</taxon>
        <taxon>Embryophyta</taxon>
        <taxon>Tracheophyta</taxon>
        <taxon>Spermatophyta</taxon>
        <taxon>Magnoliopsida</taxon>
        <taxon>eudicotyledons</taxon>
        <taxon>Gunneridae</taxon>
        <taxon>Pentapetalae</taxon>
        <taxon>asterids</taxon>
        <taxon>campanulids</taxon>
        <taxon>Asterales</taxon>
        <taxon>Asteraceae</taxon>
        <taxon>Cichorioideae</taxon>
        <taxon>Cichorieae</taxon>
        <taxon>Lactucinae</taxon>
        <taxon>Lactuca</taxon>
    </lineage>
</organism>
<reference evidence="1 2" key="1">
    <citation type="journal article" date="2017" name="Nat. Commun.">
        <title>Genome assembly with in vitro proximity ligation data and whole-genome triplication in lettuce.</title>
        <authorList>
            <person name="Reyes-Chin-Wo S."/>
            <person name="Wang Z."/>
            <person name="Yang X."/>
            <person name="Kozik A."/>
            <person name="Arikit S."/>
            <person name="Song C."/>
            <person name="Xia L."/>
            <person name="Froenicke L."/>
            <person name="Lavelle D.O."/>
            <person name="Truco M.J."/>
            <person name="Xia R."/>
            <person name="Zhu S."/>
            <person name="Xu C."/>
            <person name="Xu H."/>
            <person name="Xu X."/>
            <person name="Cox K."/>
            <person name="Korf I."/>
            <person name="Meyers B.C."/>
            <person name="Michelmore R.W."/>
        </authorList>
    </citation>
    <scope>NUCLEOTIDE SEQUENCE [LARGE SCALE GENOMIC DNA]</scope>
    <source>
        <strain evidence="2">cv. Salinas</strain>
        <tissue evidence="1">Seedlings</tissue>
    </source>
</reference>
<gene>
    <name evidence="1" type="ORF">LSAT_V11C600312700</name>
</gene>
<keyword evidence="2" id="KW-1185">Reference proteome</keyword>
<name>A0A9R1X5P4_LACSA</name>
<accession>A0A9R1X5P4</accession>
<dbReference type="AlphaFoldDB" id="A0A9R1X5P4"/>
<protein>
    <submittedName>
        <fullName evidence="1">Uncharacterized protein</fullName>
    </submittedName>
</protein>
<dbReference type="Proteomes" id="UP000235145">
    <property type="component" value="Unassembled WGS sequence"/>
</dbReference>
<sequence>MLIMWTYEFSIHELDAIMLKLGYPIPQMNGVGILDSVVIYYHFRISNVDFQFGLRSLANDQDVINQSKYIPHNKLVEDAAIGEGSTGKNVDNISDVVDEINGVQDAIIGFMDNESVEGCYKPKDAKYEDEVSKFEDGEVPEKVRHFEDEHDEDYIMDGENNIEDVDVDMTYFILNVDIDVEGG</sequence>
<evidence type="ECO:0000313" key="2">
    <source>
        <dbReference type="Proteomes" id="UP000235145"/>
    </source>
</evidence>
<comment type="caution">
    <text evidence="1">The sequence shown here is derived from an EMBL/GenBank/DDBJ whole genome shotgun (WGS) entry which is preliminary data.</text>
</comment>
<dbReference type="EMBL" id="NBSK02000006">
    <property type="protein sequence ID" value="KAJ0199569.1"/>
    <property type="molecule type" value="Genomic_DNA"/>
</dbReference>
<proteinExistence type="predicted"/>
<evidence type="ECO:0000313" key="1">
    <source>
        <dbReference type="EMBL" id="KAJ0199569.1"/>
    </source>
</evidence>